<dbReference type="Proteomes" id="UP000464787">
    <property type="component" value="Chromosome"/>
</dbReference>
<dbReference type="Gene3D" id="3.40.50.1460">
    <property type="match status" value="1"/>
</dbReference>
<dbReference type="InterPro" id="IPR011600">
    <property type="entry name" value="Pept_C14_caspase"/>
</dbReference>
<dbReference type="Pfam" id="PF00656">
    <property type="entry name" value="Peptidase_C14"/>
    <property type="match status" value="1"/>
</dbReference>
<feature type="domain" description="DUF7379" evidence="3">
    <location>
        <begin position="235"/>
        <end position="404"/>
    </location>
</feature>
<feature type="region of interest" description="Disordered" evidence="1">
    <location>
        <begin position="870"/>
        <end position="890"/>
    </location>
</feature>
<keyword evidence="5" id="KW-1185">Reference proteome</keyword>
<dbReference type="InterPro" id="IPR050452">
    <property type="entry name" value="Metacaspase"/>
</dbReference>
<feature type="compositionally biased region" description="Low complexity" evidence="1">
    <location>
        <begin position="946"/>
        <end position="962"/>
    </location>
</feature>
<protein>
    <recommendedName>
        <fullName evidence="6">Caspase domain-containing protein</fullName>
    </recommendedName>
</protein>
<gene>
    <name evidence="4" type="ORF">GT347_27025</name>
</gene>
<dbReference type="GO" id="GO:0005737">
    <property type="term" value="C:cytoplasm"/>
    <property type="evidence" value="ECO:0007669"/>
    <property type="project" value="TreeGrafter"/>
</dbReference>
<dbReference type="EMBL" id="CP047650">
    <property type="protein sequence ID" value="QHJ01319.1"/>
    <property type="molecule type" value="Genomic_DNA"/>
</dbReference>
<evidence type="ECO:0000259" key="2">
    <source>
        <dbReference type="Pfam" id="PF00656"/>
    </source>
</evidence>
<feature type="compositionally biased region" description="Pro residues" evidence="1">
    <location>
        <begin position="963"/>
        <end position="972"/>
    </location>
</feature>
<evidence type="ECO:0000259" key="3">
    <source>
        <dbReference type="Pfam" id="PF24096"/>
    </source>
</evidence>
<reference evidence="4 5" key="1">
    <citation type="submission" date="2020-01" db="EMBL/GenBank/DDBJ databases">
        <title>Genome sequencing of strain KACC 21265.</title>
        <authorList>
            <person name="Heo J."/>
            <person name="Kim S.-J."/>
            <person name="Kim J.-S."/>
            <person name="Hong S.-B."/>
            <person name="Kwon S.-W."/>
        </authorList>
    </citation>
    <scope>NUCLEOTIDE SEQUENCE [LARGE SCALE GENOMIC DNA]</scope>
    <source>
        <strain evidence="4 5">KACC 21265</strain>
    </source>
</reference>
<name>A0A857JEU2_9BURK</name>
<evidence type="ECO:0000256" key="1">
    <source>
        <dbReference type="SAM" id="MobiDB-lite"/>
    </source>
</evidence>
<feature type="domain" description="Peptidase C14 caspase" evidence="2">
    <location>
        <begin position="978"/>
        <end position="1240"/>
    </location>
</feature>
<dbReference type="RefSeq" id="WP_160555127.1">
    <property type="nucleotide sequence ID" value="NZ_CP047650.1"/>
</dbReference>
<feature type="region of interest" description="Disordered" evidence="1">
    <location>
        <begin position="946"/>
        <end position="976"/>
    </location>
</feature>
<proteinExistence type="predicted"/>
<dbReference type="InterPro" id="IPR029030">
    <property type="entry name" value="Caspase-like_dom_sf"/>
</dbReference>
<evidence type="ECO:0008006" key="6">
    <source>
        <dbReference type="Google" id="ProtNLM"/>
    </source>
</evidence>
<dbReference type="AlphaFoldDB" id="A0A857JEU2"/>
<dbReference type="SUPFAM" id="SSF52129">
    <property type="entry name" value="Caspase-like"/>
    <property type="match status" value="1"/>
</dbReference>
<dbReference type="InterPro" id="IPR055803">
    <property type="entry name" value="DUF7379"/>
</dbReference>
<organism evidence="4 5">
    <name type="scientific">Xylophilus rhododendri</name>
    <dbReference type="NCBI Taxonomy" id="2697032"/>
    <lineage>
        <taxon>Bacteria</taxon>
        <taxon>Pseudomonadati</taxon>
        <taxon>Pseudomonadota</taxon>
        <taxon>Betaproteobacteria</taxon>
        <taxon>Burkholderiales</taxon>
        <taxon>Xylophilus</taxon>
    </lineage>
</organism>
<dbReference type="GO" id="GO:0004197">
    <property type="term" value="F:cysteine-type endopeptidase activity"/>
    <property type="evidence" value="ECO:0007669"/>
    <property type="project" value="InterPro"/>
</dbReference>
<dbReference type="SUPFAM" id="SSF53474">
    <property type="entry name" value="alpha/beta-Hydrolases"/>
    <property type="match status" value="1"/>
</dbReference>
<dbReference type="PANTHER" id="PTHR48104">
    <property type="entry name" value="METACASPASE-4"/>
    <property type="match status" value="1"/>
</dbReference>
<evidence type="ECO:0000313" key="5">
    <source>
        <dbReference type="Proteomes" id="UP000464787"/>
    </source>
</evidence>
<dbReference type="GO" id="GO:0006508">
    <property type="term" value="P:proteolysis"/>
    <property type="evidence" value="ECO:0007669"/>
    <property type="project" value="InterPro"/>
</dbReference>
<dbReference type="InterPro" id="IPR029058">
    <property type="entry name" value="AB_hydrolase_fold"/>
</dbReference>
<dbReference type="KEGG" id="xyk:GT347_27025"/>
<evidence type="ECO:0000313" key="4">
    <source>
        <dbReference type="EMBL" id="QHJ01319.1"/>
    </source>
</evidence>
<dbReference type="Gene3D" id="3.40.50.1820">
    <property type="entry name" value="alpha/beta hydrolase"/>
    <property type="match status" value="1"/>
</dbReference>
<dbReference type="Pfam" id="PF24096">
    <property type="entry name" value="DUF7379"/>
    <property type="match status" value="1"/>
</dbReference>
<sequence>MIEIRLPEQAGIVNLGNGIAIHSRGLAGSVYVDAGGPGARDLAGGPLALRLTQAGLRPGPLLATAAPPGAGTPSLSRLASRSLQPGAADAPSAATVTIDVDVPDGEACVLLVEDGAGCLHWVVPEEPFAAPEAAARSLGRTVSFPVPADTLVAAEGTRGLLGRLDSAGARVQAWFFAATDAVLGPVIHGFARKWETQNRPCFTRGFTPSDYRIDDPHFARLDDAAWRALAAGPALLFVHGTFSSSGAFQGLQPAVMQSLAAAYGGRMFAFNHPTMTADPRENAIAFLSQMPQDLRLEVDIVCHSRGGLVARQMAALGSAGGRLKVRRIVFVGATNAGTALANGDHMVDMVSRFTTLARFIPEGVTRTVVDALVLAVKVAGHGLLADLEGLRAMDPSGKFMRELNVPAASQVELFAIASNFEPKAGTPFISLRRAEDLAADQVFGSDQNDLVVPTQGVFSRNGATGFPIAETRLLNYTAADGVVHTGYFDEARTGERLLEWLAGGSRAAAAGSAASGATAAEVARMFDAMRDRAVQQLTTTTSGGRALARGGNAEFTPAELEKLRPHVVNLSEGVFKASGIYSSTPQDVDAMVQEHIPRFAEKLPAGQKLRIVVWAHGGLIGERDGLRIAQKHIDWWLANGVFPIYVVWETGLFDALRSILEQVRRKLPGMGGRDLFDYTSDPLLELGAHALGGVSIWGAMKRNAELASGADGGARLIARRLADLAASDDWRRGREVEFHAVGHSAGSIFHSWFLPAAVDEKMPAFKTLQLLAPAITVAEFDSRLAGRIGPDGAAERAILYTMKRSYEEDDNCAGIYRKSLLYLIHHALEPQVRTPILGLELSLRADPAAASLFGLNGAPNAAGRVVWSVSEGDGRNSSRSQSHGDFDDDSATMNSVAANLLDEANARCAYVDSRAAPARGLDLWPVSDDWLRGVDTSAAAAPSALAPLAPSEPPAAHAAPATVRPPPSPPAPAGGGARRALCIGIDAYPAPNTLSGCVDDTRTWQRTLTALGFEVASLCDKDASHQAIVETLGVLVRDARAGDTLVVHYSGHGTQVDDFDGDEDDGLDEALVPIDFQAGAFLVDDDLRDIFRQLPPGVDLTCFIDCCHSGTITRMLGRSTGGPRSAPDTRARLLKHTDDWQDWMRAHERFRQRQASRTLSLRGSRALENNAIGWVNFSACASHELAYESGGSGDFTRHTTALLTRGALQLSNRAFQDAVIQSFGAQRRQTPQLDCPDAQRDVRLLKFLR</sequence>
<dbReference type="PANTHER" id="PTHR48104:SF30">
    <property type="entry name" value="METACASPASE-1"/>
    <property type="match status" value="1"/>
</dbReference>
<accession>A0A857JEU2</accession>